<feature type="domain" description="Luciferase-like" evidence="2">
    <location>
        <begin position="7"/>
        <end position="227"/>
    </location>
</feature>
<dbReference type="AlphaFoldDB" id="A0A3A9Z395"/>
<dbReference type="RefSeq" id="WP_120679949.1">
    <property type="nucleotide sequence ID" value="NZ_RBAL01000007.1"/>
</dbReference>
<evidence type="ECO:0000256" key="1">
    <source>
        <dbReference type="ARBA" id="ARBA00023002"/>
    </source>
</evidence>
<accession>A0A3A9Z395</accession>
<name>A0A3A9Z395_9ACTN</name>
<keyword evidence="1" id="KW-0560">Oxidoreductase</keyword>
<dbReference type="Pfam" id="PF00296">
    <property type="entry name" value="Bac_luciferase"/>
    <property type="match status" value="1"/>
</dbReference>
<dbReference type="PANTHER" id="PTHR43244">
    <property type="match status" value="1"/>
</dbReference>
<dbReference type="GO" id="GO:0016705">
    <property type="term" value="F:oxidoreductase activity, acting on paired donors, with incorporation or reduction of molecular oxygen"/>
    <property type="evidence" value="ECO:0007669"/>
    <property type="project" value="InterPro"/>
</dbReference>
<evidence type="ECO:0000259" key="2">
    <source>
        <dbReference type="Pfam" id="PF00296"/>
    </source>
</evidence>
<gene>
    <name evidence="3" type="ORF">D7294_14210</name>
</gene>
<keyword evidence="4" id="KW-1185">Reference proteome</keyword>
<dbReference type="Proteomes" id="UP000272474">
    <property type="component" value="Unassembled WGS sequence"/>
</dbReference>
<proteinExistence type="predicted"/>
<organism evidence="3 4">
    <name type="scientific">Streptomyces hoynatensis</name>
    <dbReference type="NCBI Taxonomy" id="1141874"/>
    <lineage>
        <taxon>Bacteria</taxon>
        <taxon>Bacillati</taxon>
        <taxon>Actinomycetota</taxon>
        <taxon>Actinomycetes</taxon>
        <taxon>Kitasatosporales</taxon>
        <taxon>Streptomycetaceae</taxon>
        <taxon>Streptomyces</taxon>
    </lineage>
</organism>
<dbReference type="InterPro" id="IPR050564">
    <property type="entry name" value="F420-G6PD/mer"/>
</dbReference>
<dbReference type="EMBL" id="RBAL01000007">
    <property type="protein sequence ID" value="RKN41876.1"/>
    <property type="molecule type" value="Genomic_DNA"/>
</dbReference>
<dbReference type="CDD" id="cd01097">
    <property type="entry name" value="Tetrahydromethanopterin_reductase"/>
    <property type="match status" value="1"/>
</dbReference>
<dbReference type="SUPFAM" id="SSF51679">
    <property type="entry name" value="Bacterial luciferase-like"/>
    <property type="match status" value="1"/>
</dbReference>
<dbReference type="InterPro" id="IPR036661">
    <property type="entry name" value="Luciferase-like_sf"/>
</dbReference>
<comment type="caution">
    <text evidence="3">The sequence shown here is derived from an EMBL/GenBank/DDBJ whole genome shotgun (WGS) entry which is preliminary data.</text>
</comment>
<evidence type="ECO:0000313" key="4">
    <source>
        <dbReference type="Proteomes" id="UP000272474"/>
    </source>
</evidence>
<protein>
    <submittedName>
        <fullName evidence="3">LLM class flavin-dependent oxidoreductase</fullName>
    </submittedName>
</protein>
<dbReference type="PANTHER" id="PTHR43244:SF1">
    <property type="entry name" value="5,10-METHYLENETETRAHYDROMETHANOPTERIN REDUCTASE"/>
    <property type="match status" value="1"/>
</dbReference>
<dbReference type="OrthoDB" id="675245at2"/>
<sequence>MFDRDRRPEELPAFARQAEEAGVDDLWVVEDLAWAGAVSSAALALAATSRLRVGIGITPAPLRNAALLGMELATLARVFPGRLIAGVGHGVQEWMEQVGAASPAKLALLGETITVVRALVRGATANVEGRAVRVRDVRLVHPPAEAPPVVAGVMRPRSLELSGRVADGTILSEGQGPSAVAAALGHIAKGRAAATEERGHELAVFTYLFTADDPARVAAATATTVAETAEWLGIAPEEVYMASGDVATVAERVTGLWEAGTTTVVLRPLGDDPIGQIRTVLPALRAA</sequence>
<reference evidence="3 4" key="1">
    <citation type="journal article" date="2014" name="Int. J. Syst. Evol. Microbiol.">
        <title>Streptomyces hoynatensis sp. nov., isolated from deep marine sediment.</title>
        <authorList>
            <person name="Veyisoglu A."/>
            <person name="Sahin N."/>
        </authorList>
    </citation>
    <scope>NUCLEOTIDE SEQUENCE [LARGE SCALE GENOMIC DNA]</scope>
    <source>
        <strain evidence="3 4">KCTC 29097</strain>
    </source>
</reference>
<dbReference type="Gene3D" id="3.20.20.30">
    <property type="entry name" value="Luciferase-like domain"/>
    <property type="match status" value="1"/>
</dbReference>
<dbReference type="InterPro" id="IPR011251">
    <property type="entry name" value="Luciferase-like_dom"/>
</dbReference>
<evidence type="ECO:0000313" key="3">
    <source>
        <dbReference type="EMBL" id="RKN41876.1"/>
    </source>
</evidence>